<gene>
    <name evidence="1" type="ORF">FHW18_005196</name>
</gene>
<proteinExistence type="predicted"/>
<name>A0A7Y9LPE6_9BURK</name>
<evidence type="ECO:0000313" key="2">
    <source>
        <dbReference type="Proteomes" id="UP000542125"/>
    </source>
</evidence>
<organism evidence="1 2">
    <name type="scientific">Pigmentiphaga litoralis</name>
    <dbReference type="NCBI Taxonomy" id="516702"/>
    <lineage>
        <taxon>Bacteria</taxon>
        <taxon>Pseudomonadati</taxon>
        <taxon>Pseudomonadota</taxon>
        <taxon>Betaproteobacteria</taxon>
        <taxon>Burkholderiales</taxon>
        <taxon>Alcaligenaceae</taxon>
        <taxon>Pigmentiphaga</taxon>
    </lineage>
</organism>
<reference evidence="1 2" key="1">
    <citation type="submission" date="2020-07" db="EMBL/GenBank/DDBJ databases">
        <title>Genomic Encyclopedia of Type Strains, Phase IV (KMG-V): Genome sequencing to study the core and pangenomes of soil and plant-associated prokaryotes.</title>
        <authorList>
            <person name="Whitman W."/>
        </authorList>
    </citation>
    <scope>NUCLEOTIDE SEQUENCE [LARGE SCALE GENOMIC DNA]</scope>
    <source>
        <strain evidence="1 2">SAS40</strain>
    </source>
</reference>
<keyword evidence="2" id="KW-1185">Reference proteome</keyword>
<accession>A0A7Y9LPE6</accession>
<evidence type="ECO:0000313" key="1">
    <source>
        <dbReference type="EMBL" id="NYE85877.1"/>
    </source>
</evidence>
<dbReference type="RefSeq" id="WP_179590348.1">
    <property type="nucleotide sequence ID" value="NZ_JACBYR010000003.1"/>
</dbReference>
<sequence length="88" mass="9557">MSHGAGETYKGYFIKTVARAVNPHSVVSVLFEGSASVSQDPAAAYEDIVPESHIGEDQVFGTEFEAHRHAERAARKFIDGLKHEAKTA</sequence>
<dbReference type="Proteomes" id="UP000542125">
    <property type="component" value="Unassembled WGS sequence"/>
</dbReference>
<protein>
    <submittedName>
        <fullName evidence="1">Uncharacterized protein</fullName>
    </submittedName>
</protein>
<dbReference type="AlphaFoldDB" id="A0A7Y9LPE6"/>
<comment type="caution">
    <text evidence="1">The sequence shown here is derived from an EMBL/GenBank/DDBJ whole genome shotgun (WGS) entry which is preliminary data.</text>
</comment>
<dbReference type="EMBL" id="JACBYR010000003">
    <property type="protein sequence ID" value="NYE85877.1"/>
    <property type="molecule type" value="Genomic_DNA"/>
</dbReference>